<dbReference type="InterPro" id="IPR050273">
    <property type="entry name" value="GppA/Ppx_hydrolase"/>
</dbReference>
<dbReference type="InterPro" id="IPR057512">
    <property type="entry name" value="RTG2_C"/>
</dbReference>
<feature type="domain" description="Ppx/GppA phosphatase N-terminal" evidence="1">
    <location>
        <begin position="72"/>
        <end position="239"/>
    </location>
</feature>
<comment type="caution">
    <text evidence="3">The sequence shown here is derived from an EMBL/GenBank/DDBJ whole genome shotgun (WGS) entry which is preliminary data.</text>
</comment>
<evidence type="ECO:0000259" key="1">
    <source>
        <dbReference type="Pfam" id="PF02541"/>
    </source>
</evidence>
<protein>
    <submittedName>
        <fullName evidence="3">Retrograde regulation protein 2</fullName>
    </submittedName>
</protein>
<name>A0ABP0DYM3_9PEZI</name>
<dbReference type="PANTHER" id="PTHR30005">
    <property type="entry name" value="EXOPOLYPHOSPHATASE"/>
    <property type="match status" value="1"/>
</dbReference>
<evidence type="ECO:0000313" key="3">
    <source>
        <dbReference type="EMBL" id="CAK7273396.1"/>
    </source>
</evidence>
<evidence type="ECO:0000259" key="2">
    <source>
        <dbReference type="Pfam" id="PF23566"/>
    </source>
</evidence>
<gene>
    <name evidence="3" type="primary">RTG2</name>
    <name evidence="3" type="ORF">SEPCBS119000_005632</name>
</gene>
<dbReference type="Gene3D" id="3.30.420.40">
    <property type="match status" value="1"/>
</dbReference>
<reference evidence="3 4" key="1">
    <citation type="submission" date="2024-01" db="EMBL/GenBank/DDBJ databases">
        <authorList>
            <person name="Allen C."/>
            <person name="Tagirdzhanova G."/>
        </authorList>
    </citation>
    <scope>NUCLEOTIDE SEQUENCE [LARGE SCALE GENOMIC DNA]</scope>
    <source>
        <strain evidence="3 4">CBS 119000</strain>
    </source>
</reference>
<sequence length="670" mass="71022">MADIITLDNFADKLPKWRPNDTDHLHALIDIGSNGIRFSITDLAPPRTRLLPCVYRERAGISLFDALTPVAASSMSGATAAGQPPMALPAETIRQVSQALARFARIASGYGVPRERMTVFATEAMRRAVNAGALLDAIATVAPGMTVHILAPEVETLFGSTGARSGFATVGNSDTSTGGLMLDLGGGSVQMTYMDPRLGPGYEVAAARAGQSMPYGAARLTRLVASSSAVQSSTLSERQPWTGQDSDAERIRLSAEVKAEADARATAEVAPELADDMMAALARLHEQFPSLVQLQQQRRQSVTDRTKTAQNNDGIDVYLCGGGFRGYGSMLMHNDAVQPYPVPLMGGYTVSGASFRDTHRMRRTNHELAGSKIFGMSKRRRQQFAAITAVVDALVVALQRSGHSIRSVTFCSGGNREGALMMRLPVELREADPLVMLVKATATSMARCDRGRTRTEKEIEAAVAASAAVLLSALPPAASSSWAPLRPLLPLLVTHIWERMGVDASSNAAYVLHNAVVRDPGMPGLTHQARAVLAVALWARWGGGVAPTDAPLLDGLRQLLDRVNSTTGDLNLMFWTEYVGGVAAVLALVFPAGLPSPGELSSSVRLQSAVAATKSGKKTAVQLTVTVAASLAAGLSLPDDIADCFSSVGKQHKESIKLKILAETFAATED</sequence>
<accession>A0ABP0DYM3</accession>
<organism evidence="3 4">
    <name type="scientific">Sporothrix epigloea</name>
    <dbReference type="NCBI Taxonomy" id="1892477"/>
    <lineage>
        <taxon>Eukaryota</taxon>
        <taxon>Fungi</taxon>
        <taxon>Dikarya</taxon>
        <taxon>Ascomycota</taxon>
        <taxon>Pezizomycotina</taxon>
        <taxon>Sordariomycetes</taxon>
        <taxon>Sordariomycetidae</taxon>
        <taxon>Ophiostomatales</taxon>
        <taxon>Ophiostomataceae</taxon>
        <taxon>Sporothrix</taxon>
    </lineage>
</organism>
<dbReference type="InterPro" id="IPR003695">
    <property type="entry name" value="Ppx_GppA_N"/>
</dbReference>
<dbReference type="Proteomes" id="UP001642502">
    <property type="component" value="Unassembled WGS sequence"/>
</dbReference>
<feature type="domain" description="RTG2 C-terminal" evidence="2">
    <location>
        <begin position="463"/>
        <end position="650"/>
    </location>
</feature>
<evidence type="ECO:0000313" key="4">
    <source>
        <dbReference type="Proteomes" id="UP001642502"/>
    </source>
</evidence>
<keyword evidence="4" id="KW-1185">Reference proteome</keyword>
<dbReference type="InterPro" id="IPR043129">
    <property type="entry name" value="ATPase_NBD"/>
</dbReference>
<proteinExistence type="predicted"/>
<dbReference type="SUPFAM" id="SSF53067">
    <property type="entry name" value="Actin-like ATPase domain"/>
    <property type="match status" value="2"/>
</dbReference>
<dbReference type="PANTHER" id="PTHR30005:SF0">
    <property type="entry name" value="RETROGRADE REGULATION PROTEIN 2"/>
    <property type="match status" value="1"/>
</dbReference>
<dbReference type="EMBL" id="CAWUON010000111">
    <property type="protein sequence ID" value="CAK7273396.1"/>
    <property type="molecule type" value="Genomic_DNA"/>
</dbReference>
<dbReference type="Pfam" id="PF23566">
    <property type="entry name" value="RTG2_C"/>
    <property type="match status" value="1"/>
</dbReference>
<dbReference type="Gene3D" id="3.30.420.150">
    <property type="entry name" value="Exopolyphosphatase. Domain 2"/>
    <property type="match status" value="1"/>
</dbReference>
<dbReference type="Pfam" id="PF02541">
    <property type="entry name" value="Ppx-GppA"/>
    <property type="match status" value="1"/>
</dbReference>